<dbReference type="Gene3D" id="3.40.50.1220">
    <property type="entry name" value="TPP-binding domain"/>
    <property type="match status" value="1"/>
</dbReference>
<reference evidence="7" key="1">
    <citation type="submission" date="2022-05" db="EMBL/GenBank/DDBJ databases">
        <title>Halomonas geminus sp. nov. and Halomonas llamarensis sp. nov. isolated from high-altitude salars of the Atacama Desert.</title>
        <authorList>
            <person name="Hintersatz C."/>
            <person name="Rojas L.A."/>
            <person name="Wei T.-S."/>
            <person name="Kutschke S."/>
            <person name="Lehmann F."/>
            <person name="Jain R."/>
            <person name="Pollmann K."/>
        </authorList>
    </citation>
    <scope>NUCLEOTIDE SEQUENCE</scope>
    <source>
        <strain evidence="7">ATCH28</strain>
    </source>
</reference>
<dbReference type="CDD" id="cd07035">
    <property type="entry name" value="TPP_PYR_POX_like"/>
    <property type="match status" value="1"/>
</dbReference>
<evidence type="ECO:0000259" key="5">
    <source>
        <dbReference type="Pfam" id="PF02775"/>
    </source>
</evidence>
<dbReference type="InterPro" id="IPR012001">
    <property type="entry name" value="Thiamin_PyroP_enz_TPP-bd_dom"/>
</dbReference>
<proteinExistence type="inferred from homology"/>
<dbReference type="Pfam" id="PF02776">
    <property type="entry name" value="TPP_enzyme_N"/>
    <property type="match status" value="1"/>
</dbReference>
<dbReference type="EMBL" id="JAMJPK010000003">
    <property type="protein sequence ID" value="MCL7940344.1"/>
    <property type="molecule type" value="Genomic_DNA"/>
</dbReference>
<evidence type="ECO:0000256" key="1">
    <source>
        <dbReference type="ARBA" id="ARBA00007812"/>
    </source>
</evidence>
<evidence type="ECO:0000256" key="2">
    <source>
        <dbReference type="ARBA" id="ARBA00023052"/>
    </source>
</evidence>
<keyword evidence="2 3" id="KW-0786">Thiamine pyrophosphate</keyword>
<feature type="domain" description="Thiamine pyrophosphate enzyme TPP-binding" evidence="5">
    <location>
        <begin position="393"/>
        <end position="553"/>
    </location>
</feature>
<protein>
    <submittedName>
        <fullName evidence="7">Glyoxylate carboligase</fullName>
        <ecNumber evidence="7">4.1.1.47</ecNumber>
    </submittedName>
</protein>
<dbReference type="RefSeq" id="WP_250060398.1">
    <property type="nucleotide sequence ID" value="NZ_JAMJPK010000003.1"/>
</dbReference>
<dbReference type="InterPro" id="IPR029061">
    <property type="entry name" value="THDP-binding"/>
</dbReference>
<organism evidence="7 8">
    <name type="scientific">Halomonas gemina</name>
    <dbReference type="NCBI Taxonomy" id="2945105"/>
    <lineage>
        <taxon>Bacteria</taxon>
        <taxon>Pseudomonadati</taxon>
        <taxon>Pseudomonadota</taxon>
        <taxon>Gammaproteobacteria</taxon>
        <taxon>Oceanospirillales</taxon>
        <taxon>Halomonadaceae</taxon>
        <taxon>Halomonas</taxon>
    </lineage>
</organism>
<dbReference type="SUPFAM" id="SSF52467">
    <property type="entry name" value="DHS-like NAD/FAD-binding domain"/>
    <property type="match status" value="1"/>
</dbReference>
<dbReference type="EC" id="4.1.1.47" evidence="7"/>
<dbReference type="GO" id="GO:0009028">
    <property type="term" value="F:tartronate-semialdehyde synthase activity"/>
    <property type="evidence" value="ECO:0007669"/>
    <property type="project" value="UniProtKB-EC"/>
</dbReference>
<dbReference type="InterPro" id="IPR012000">
    <property type="entry name" value="Thiamin_PyroP_enz_cen_dom"/>
</dbReference>
<dbReference type="InterPro" id="IPR006397">
    <property type="entry name" value="Glyox_carbo_lig"/>
</dbReference>
<dbReference type="InterPro" id="IPR011766">
    <property type="entry name" value="TPP_enzyme_TPP-bd"/>
</dbReference>
<evidence type="ECO:0000313" key="8">
    <source>
        <dbReference type="Proteomes" id="UP001165369"/>
    </source>
</evidence>
<feature type="domain" description="Thiamine pyrophosphate enzyme N-terminal TPP-binding" evidence="6">
    <location>
        <begin position="4"/>
        <end position="121"/>
    </location>
</feature>
<evidence type="ECO:0000313" key="7">
    <source>
        <dbReference type="EMBL" id="MCL7940344.1"/>
    </source>
</evidence>
<name>A0ABT0T0C8_9GAMM</name>
<dbReference type="Pfam" id="PF00205">
    <property type="entry name" value="TPP_enzyme_M"/>
    <property type="match status" value="1"/>
</dbReference>
<dbReference type="Gene3D" id="3.40.50.970">
    <property type="match status" value="2"/>
</dbReference>
<feature type="domain" description="Thiamine pyrophosphate enzyme central" evidence="4">
    <location>
        <begin position="193"/>
        <end position="327"/>
    </location>
</feature>
<keyword evidence="7" id="KW-0456">Lyase</keyword>
<dbReference type="PANTHER" id="PTHR18968:SF14">
    <property type="entry name" value="GLYOXYLATE CARBOLIGASE"/>
    <property type="match status" value="1"/>
</dbReference>
<dbReference type="NCBIfam" id="TIGR01504">
    <property type="entry name" value="glyox_carbo_lig"/>
    <property type="match status" value="1"/>
</dbReference>
<comment type="caution">
    <text evidence="7">The sequence shown here is derived from an EMBL/GenBank/DDBJ whole genome shotgun (WGS) entry which is preliminary data.</text>
</comment>
<accession>A0ABT0T0C8</accession>
<sequence>MTRMTAAEAAVHVLRKEGIEVAFGVPGAAINPFYAAMRKLGGIDHVLARHVEGASHMAEGYTRTKAGNIGVCIGTSGPAGTDMITGLYSASGDSIPILCITGQAPRARLHKEDFQAVDIQAIAGPVTKWAVTVLEPAQVPRAFQQAFQLMRSSRPGPVLIDLPIDVQMSEIEFDPDTYEPLPTYKPAASRAQVEKALGMLNEADKPLLVAGGGIINADATDRLVEFAELTGVPVIPTLMGWGAIPDDHQLMAGMVGLQTSHRYGNATLLAADFVMGIGNRWANRHTGSVETYTRGRTFVHVDIEPTQIGRVFGPDYGIVSDAGAALDLFLEVAREMKAAGRLKDRTAWAAECQERKRTLLRKTHFDDVPVKPQRVYEEMNKAFGPNTRYVSTIGLSQIAGAQFLHVHKPRHWINCGQAGPLGWTIPAALGVRRADPEAEIVALSGDYDFQFMVEELAVGAQFKLPFIHVLVNNAYLGLIRQAQRGFDMDYCVQLSFENVNAAELGEYGVDHLAVAEGLGCKAIRVTEPDKIAPAFAEARELMAEHRVPVVVEVILEKVTNISMGTDLGGINEFEALAENVADAPSSIAALR</sequence>
<dbReference type="NCBIfam" id="NF008431">
    <property type="entry name" value="PRK11269.1"/>
    <property type="match status" value="1"/>
</dbReference>
<dbReference type="Proteomes" id="UP001165369">
    <property type="component" value="Unassembled WGS sequence"/>
</dbReference>
<dbReference type="InterPro" id="IPR029035">
    <property type="entry name" value="DHS-like_NAD/FAD-binding_dom"/>
</dbReference>
<dbReference type="Pfam" id="PF02775">
    <property type="entry name" value="TPP_enzyme_C"/>
    <property type="match status" value="1"/>
</dbReference>
<evidence type="ECO:0000259" key="6">
    <source>
        <dbReference type="Pfam" id="PF02776"/>
    </source>
</evidence>
<dbReference type="SUPFAM" id="SSF52518">
    <property type="entry name" value="Thiamin diphosphate-binding fold (THDP-binding)"/>
    <property type="match status" value="2"/>
</dbReference>
<comment type="similarity">
    <text evidence="1 3">Belongs to the TPP enzyme family.</text>
</comment>
<evidence type="ECO:0000256" key="3">
    <source>
        <dbReference type="RuleBase" id="RU362132"/>
    </source>
</evidence>
<evidence type="ECO:0000259" key="4">
    <source>
        <dbReference type="Pfam" id="PF00205"/>
    </source>
</evidence>
<dbReference type="PANTHER" id="PTHR18968">
    <property type="entry name" value="THIAMINE PYROPHOSPHATE ENZYMES"/>
    <property type="match status" value="1"/>
</dbReference>
<keyword evidence="8" id="KW-1185">Reference proteome</keyword>
<gene>
    <name evidence="7" type="primary">gcl</name>
    <name evidence="7" type="ORF">M8009_08540</name>
</gene>
<dbReference type="InterPro" id="IPR045229">
    <property type="entry name" value="TPP_enz"/>
</dbReference>